<accession>A0ACC0LH49</accession>
<gene>
    <name evidence="1" type="ORF">RHMOL_Rhmol12G0124500</name>
</gene>
<reference evidence="1" key="1">
    <citation type="submission" date="2022-02" db="EMBL/GenBank/DDBJ databases">
        <title>Plant Genome Project.</title>
        <authorList>
            <person name="Zhang R.-G."/>
        </authorList>
    </citation>
    <scope>NUCLEOTIDE SEQUENCE</scope>
    <source>
        <strain evidence="1">AT1</strain>
    </source>
</reference>
<sequence>MGEKSLSFIFPFHFSFLFFYPSSKQNISMSTTMLLFIYLFIYHHEFNNVDSEFGRLLLRLLVMYPLIASNEGFYPKMSKKRPSVPILDPIGPDEYVIGAHFISLASPLCMS</sequence>
<evidence type="ECO:0000313" key="2">
    <source>
        <dbReference type="Proteomes" id="UP001062846"/>
    </source>
</evidence>
<keyword evidence="2" id="KW-1185">Reference proteome</keyword>
<comment type="caution">
    <text evidence="1">The sequence shown here is derived from an EMBL/GenBank/DDBJ whole genome shotgun (WGS) entry which is preliminary data.</text>
</comment>
<protein>
    <submittedName>
        <fullName evidence="1">Uncharacterized protein</fullName>
    </submittedName>
</protein>
<name>A0ACC0LH49_RHOML</name>
<evidence type="ECO:0000313" key="1">
    <source>
        <dbReference type="EMBL" id="KAI8528093.1"/>
    </source>
</evidence>
<dbReference type="Proteomes" id="UP001062846">
    <property type="component" value="Chromosome 12"/>
</dbReference>
<proteinExistence type="predicted"/>
<dbReference type="EMBL" id="CM046399">
    <property type="protein sequence ID" value="KAI8528093.1"/>
    <property type="molecule type" value="Genomic_DNA"/>
</dbReference>
<organism evidence="1 2">
    <name type="scientific">Rhododendron molle</name>
    <name type="common">Chinese azalea</name>
    <name type="synonym">Azalea mollis</name>
    <dbReference type="NCBI Taxonomy" id="49168"/>
    <lineage>
        <taxon>Eukaryota</taxon>
        <taxon>Viridiplantae</taxon>
        <taxon>Streptophyta</taxon>
        <taxon>Embryophyta</taxon>
        <taxon>Tracheophyta</taxon>
        <taxon>Spermatophyta</taxon>
        <taxon>Magnoliopsida</taxon>
        <taxon>eudicotyledons</taxon>
        <taxon>Gunneridae</taxon>
        <taxon>Pentapetalae</taxon>
        <taxon>asterids</taxon>
        <taxon>Ericales</taxon>
        <taxon>Ericaceae</taxon>
        <taxon>Ericoideae</taxon>
        <taxon>Rhodoreae</taxon>
        <taxon>Rhododendron</taxon>
    </lineage>
</organism>